<dbReference type="EMBL" id="UINC01174212">
    <property type="protein sequence ID" value="SVD80225.1"/>
    <property type="molecule type" value="Genomic_DNA"/>
</dbReference>
<evidence type="ECO:0000256" key="4">
    <source>
        <dbReference type="ARBA" id="ARBA00022705"/>
    </source>
</evidence>
<dbReference type="Pfam" id="PF00216">
    <property type="entry name" value="Bac_DNA_binding"/>
    <property type="match status" value="1"/>
</dbReference>
<proteinExistence type="predicted"/>
<evidence type="ECO:0000256" key="3">
    <source>
        <dbReference type="ARBA" id="ARBA00016145"/>
    </source>
</evidence>
<accession>A0A382YBL9</accession>
<comment type="function">
    <text evidence="9">DNA-binding protein that plays a critical role in nucleoid compaction, genome replication and DNA replication and transcription. Binds to both ssDNA and dsDNA with a binding site covering about 15 nucleotides. Displays DNA-supercoiling activity only when associated with the viral DNA topoisomerase 2.</text>
</comment>
<dbReference type="GO" id="GO:0005829">
    <property type="term" value="C:cytosol"/>
    <property type="evidence" value="ECO:0007669"/>
    <property type="project" value="TreeGrafter"/>
</dbReference>
<keyword evidence="6" id="KW-0426">Late protein</keyword>
<dbReference type="PANTHER" id="PTHR33175:SF13">
    <property type="entry name" value="HISTONE-LIKE PROTEIN"/>
    <property type="match status" value="1"/>
</dbReference>
<dbReference type="PANTHER" id="PTHR33175">
    <property type="entry name" value="DNA-BINDING PROTEIN HU"/>
    <property type="match status" value="1"/>
</dbReference>
<evidence type="ECO:0000256" key="1">
    <source>
        <dbReference type="ARBA" id="ARBA00004328"/>
    </source>
</evidence>
<evidence type="ECO:0000256" key="6">
    <source>
        <dbReference type="ARBA" id="ARBA00022921"/>
    </source>
</evidence>
<organism evidence="10">
    <name type="scientific">marine metagenome</name>
    <dbReference type="NCBI Taxonomy" id="408172"/>
    <lineage>
        <taxon>unclassified sequences</taxon>
        <taxon>metagenomes</taxon>
        <taxon>ecological metagenomes</taxon>
    </lineage>
</organism>
<sequence length="95" mass="10053">MAKLTKTQTIAAVAEAADLSKAQAKAALDAVATLACQNAADGFTIPGLGKVSIRQTKAREMVMRFGPREGETVQVPAKRKLKFTFLKAAKEATGF</sequence>
<evidence type="ECO:0000256" key="7">
    <source>
        <dbReference type="ARBA" id="ARBA00033120"/>
    </source>
</evidence>
<dbReference type="InterPro" id="IPR000119">
    <property type="entry name" value="Hist_DNA-bd"/>
</dbReference>
<evidence type="ECO:0000256" key="2">
    <source>
        <dbReference type="ARBA" id="ARBA00011738"/>
    </source>
</evidence>
<protein>
    <recommendedName>
        <fullName evidence="3">Viral histone-like protein</fullName>
    </recommendedName>
    <alternativeName>
        <fullName evidence="8">DNA-binding protein pA104R</fullName>
    </alternativeName>
    <alternativeName>
        <fullName evidence="7">pA104R</fullName>
    </alternativeName>
</protein>
<dbReference type="GO" id="GO:0030527">
    <property type="term" value="F:structural constituent of chromatin"/>
    <property type="evidence" value="ECO:0007669"/>
    <property type="project" value="InterPro"/>
</dbReference>
<dbReference type="GO" id="GO:0003677">
    <property type="term" value="F:DNA binding"/>
    <property type="evidence" value="ECO:0007669"/>
    <property type="project" value="InterPro"/>
</dbReference>
<gene>
    <name evidence="10" type="ORF">METZ01_LOCUS433079</name>
</gene>
<keyword evidence="5" id="KW-0946">Virion</keyword>
<evidence type="ECO:0000313" key="10">
    <source>
        <dbReference type="EMBL" id="SVD80225.1"/>
    </source>
</evidence>
<dbReference type="Gene3D" id="4.10.520.10">
    <property type="entry name" value="IHF-like DNA-binding proteins"/>
    <property type="match status" value="1"/>
</dbReference>
<reference evidence="10" key="1">
    <citation type="submission" date="2018-05" db="EMBL/GenBank/DDBJ databases">
        <authorList>
            <person name="Lanie J.A."/>
            <person name="Ng W.-L."/>
            <person name="Kazmierczak K.M."/>
            <person name="Andrzejewski T.M."/>
            <person name="Davidsen T.M."/>
            <person name="Wayne K.J."/>
            <person name="Tettelin H."/>
            <person name="Glass J.I."/>
            <person name="Rusch D."/>
            <person name="Podicherti R."/>
            <person name="Tsui H.-C.T."/>
            <person name="Winkler M.E."/>
        </authorList>
    </citation>
    <scope>NUCLEOTIDE SEQUENCE</scope>
</reference>
<comment type="subunit">
    <text evidence="2">Homodimer.</text>
</comment>
<evidence type="ECO:0000256" key="5">
    <source>
        <dbReference type="ARBA" id="ARBA00022844"/>
    </source>
</evidence>
<dbReference type="GO" id="GO:0006260">
    <property type="term" value="P:DNA replication"/>
    <property type="evidence" value="ECO:0007669"/>
    <property type="project" value="UniProtKB-KW"/>
</dbReference>
<evidence type="ECO:0000256" key="8">
    <source>
        <dbReference type="ARBA" id="ARBA00033227"/>
    </source>
</evidence>
<name>A0A382YBL9_9ZZZZ</name>
<dbReference type="SUPFAM" id="SSF47729">
    <property type="entry name" value="IHF-like DNA-binding proteins"/>
    <property type="match status" value="1"/>
</dbReference>
<dbReference type="InterPro" id="IPR010992">
    <property type="entry name" value="IHF-like_DNA-bd_dom_sf"/>
</dbReference>
<dbReference type="CDD" id="cd00591">
    <property type="entry name" value="HU_IHF"/>
    <property type="match status" value="1"/>
</dbReference>
<evidence type="ECO:0000256" key="9">
    <source>
        <dbReference type="ARBA" id="ARBA00046140"/>
    </source>
</evidence>
<comment type="subcellular location">
    <subcellularLocation>
        <location evidence="1">Virion</location>
    </subcellularLocation>
</comment>
<dbReference type="GO" id="GO:0044423">
    <property type="term" value="C:virion component"/>
    <property type="evidence" value="ECO:0007669"/>
    <property type="project" value="UniProtKB-KW"/>
</dbReference>
<dbReference type="AlphaFoldDB" id="A0A382YBL9"/>
<keyword evidence="4" id="KW-0235">DNA replication</keyword>
<dbReference type="SMART" id="SM00411">
    <property type="entry name" value="BHL"/>
    <property type="match status" value="1"/>
</dbReference>